<dbReference type="OrthoDB" id="108365at2759"/>
<organism evidence="2 3">
    <name type="scientific">Paxillus rubicundulus Ve08.2h10</name>
    <dbReference type="NCBI Taxonomy" id="930991"/>
    <lineage>
        <taxon>Eukaryota</taxon>
        <taxon>Fungi</taxon>
        <taxon>Dikarya</taxon>
        <taxon>Basidiomycota</taxon>
        <taxon>Agaricomycotina</taxon>
        <taxon>Agaricomycetes</taxon>
        <taxon>Agaricomycetidae</taxon>
        <taxon>Boletales</taxon>
        <taxon>Paxilineae</taxon>
        <taxon>Paxillaceae</taxon>
        <taxon>Paxillus</taxon>
    </lineage>
</organism>
<dbReference type="Proteomes" id="UP000054538">
    <property type="component" value="Unassembled WGS sequence"/>
</dbReference>
<proteinExistence type="predicted"/>
<feature type="transmembrane region" description="Helical" evidence="1">
    <location>
        <begin position="80"/>
        <end position="102"/>
    </location>
</feature>
<reference evidence="2 3" key="1">
    <citation type="submission" date="2014-04" db="EMBL/GenBank/DDBJ databases">
        <authorList>
            <consortium name="DOE Joint Genome Institute"/>
            <person name="Kuo A."/>
            <person name="Kohler A."/>
            <person name="Jargeat P."/>
            <person name="Nagy L.G."/>
            <person name="Floudas D."/>
            <person name="Copeland A."/>
            <person name="Barry K.W."/>
            <person name="Cichocki N."/>
            <person name="Veneault-Fourrey C."/>
            <person name="LaButti K."/>
            <person name="Lindquist E.A."/>
            <person name="Lipzen A."/>
            <person name="Lundell T."/>
            <person name="Morin E."/>
            <person name="Murat C."/>
            <person name="Sun H."/>
            <person name="Tunlid A."/>
            <person name="Henrissat B."/>
            <person name="Grigoriev I.V."/>
            <person name="Hibbett D.S."/>
            <person name="Martin F."/>
            <person name="Nordberg H.P."/>
            <person name="Cantor M.N."/>
            <person name="Hua S.X."/>
        </authorList>
    </citation>
    <scope>NUCLEOTIDE SEQUENCE [LARGE SCALE GENOMIC DNA]</scope>
    <source>
        <strain evidence="2 3">Ve08.2h10</strain>
    </source>
</reference>
<keyword evidence="1" id="KW-0812">Transmembrane</keyword>
<protein>
    <recommendedName>
        <fullName evidence="4">Glycosyltransferase family 32 protein</fullName>
    </recommendedName>
</protein>
<sequence length="729" mass="82818">MGPSRYVNPLRRGRSPLPTHSAVQEKLDIHSKISWLIPMPFSIPSLPGAHPHRVLLRVLNPVRVPRHPVSRFGYSYRRGVFSRCCAFLGGLLGIFIVVMFLGTEESHWTPAFRDSTLVFSREDLQKIWRWEIDSGHYPSRKKIPEQIGFTASIPNPALPPARAHTLVSPFTSPPGPVITTAQGVGPRRTYHLTQNLTDNLATTAYPPRSISGSIADLDIILDQCNFANGKFVRDCLEFLRIGAGLDNGRRVRRGSLKEYKYIYTEKEYESPYPEYTVVPIVPAAYPTGRYKPNAGLQKKRGVQWEPSLSLPPPRKQAVPSSLLTPCDPHNPRLFHMYWAGAFDDKPYISLLSFLFTQNLGLHLEDSHELAVCRPQFWVWINPYPAAAAPIPSALTDMHHSLKTNPWAAPLLHPRFKGIIKFKLWNTTEQLDGISELRNEWRLMETLFNSGGISVSVPARNSSAASSTASGDCMANRLGSKSEMAYDRLSVTMSDMVRFVVTHRFGGIYLDADTLFLRDWEELWGWRGAFAYRWSYHEFYNTAVLHLNKGSALGSFLFRTALKNGFDFHPGSITRYLKEAYLSPLLTQLPDALFDPAWLNTEGFQRERPPHPFFVNFSEFFDTTSQGQQDSAPQATGFDGFFKGAFSYHFHNSWWKPFDPARNWPDLGPRFAEGERAARAVANPDADPDHSADNVIDDKVDLDWATVLKRTFESYIRGERPNMYGEWLYW</sequence>
<accession>A0A0D0ECZ5</accession>
<evidence type="ECO:0000313" key="3">
    <source>
        <dbReference type="Proteomes" id="UP000054538"/>
    </source>
</evidence>
<dbReference type="GO" id="GO:0032040">
    <property type="term" value="C:small-subunit processome"/>
    <property type="evidence" value="ECO:0007669"/>
    <property type="project" value="TreeGrafter"/>
</dbReference>
<gene>
    <name evidence="2" type="ORF">PAXRUDRAFT_130333</name>
</gene>
<dbReference type="InParanoid" id="A0A0D0ECZ5"/>
<dbReference type="STRING" id="930991.A0A0D0ECZ5"/>
<dbReference type="InterPro" id="IPR029044">
    <property type="entry name" value="Nucleotide-diphossugar_trans"/>
</dbReference>
<dbReference type="GO" id="GO:0000462">
    <property type="term" value="P:maturation of SSU-rRNA from tricistronic rRNA transcript (SSU-rRNA, 5.8S rRNA, LSU-rRNA)"/>
    <property type="evidence" value="ECO:0007669"/>
    <property type="project" value="TreeGrafter"/>
</dbReference>
<keyword evidence="3" id="KW-1185">Reference proteome</keyword>
<dbReference type="PANTHER" id="PTHR22851:SF1">
    <property type="entry name" value="GLYCOSYLTRANSFERASE FAMILY 32 PROTEIN"/>
    <property type="match status" value="1"/>
</dbReference>
<keyword evidence="1" id="KW-1133">Transmembrane helix</keyword>
<name>A0A0D0ECZ5_9AGAM</name>
<dbReference type="InterPro" id="IPR051733">
    <property type="entry name" value="WD_repeat_DCAF13/WDSOF1"/>
</dbReference>
<dbReference type="AlphaFoldDB" id="A0A0D0ECZ5"/>
<evidence type="ECO:0000256" key="1">
    <source>
        <dbReference type="SAM" id="Phobius"/>
    </source>
</evidence>
<reference evidence="3" key="2">
    <citation type="submission" date="2015-01" db="EMBL/GenBank/DDBJ databases">
        <title>Evolutionary Origins and Diversification of the Mycorrhizal Mutualists.</title>
        <authorList>
            <consortium name="DOE Joint Genome Institute"/>
            <consortium name="Mycorrhizal Genomics Consortium"/>
            <person name="Kohler A."/>
            <person name="Kuo A."/>
            <person name="Nagy L.G."/>
            <person name="Floudas D."/>
            <person name="Copeland A."/>
            <person name="Barry K.W."/>
            <person name="Cichocki N."/>
            <person name="Veneault-Fourrey C."/>
            <person name="LaButti K."/>
            <person name="Lindquist E.A."/>
            <person name="Lipzen A."/>
            <person name="Lundell T."/>
            <person name="Morin E."/>
            <person name="Murat C."/>
            <person name="Riley R."/>
            <person name="Ohm R."/>
            <person name="Sun H."/>
            <person name="Tunlid A."/>
            <person name="Henrissat B."/>
            <person name="Grigoriev I.V."/>
            <person name="Hibbett D.S."/>
            <person name="Martin F."/>
        </authorList>
    </citation>
    <scope>NUCLEOTIDE SEQUENCE [LARGE SCALE GENOMIC DNA]</scope>
    <source>
        <strain evidence="3">Ve08.2h10</strain>
    </source>
</reference>
<dbReference type="PANTHER" id="PTHR22851">
    <property type="entry name" value="U3 SMALL NUCLEOLAR RNA U3 SNORNA ASSOCIATED PROTEIN"/>
    <property type="match status" value="1"/>
</dbReference>
<evidence type="ECO:0008006" key="4">
    <source>
        <dbReference type="Google" id="ProtNLM"/>
    </source>
</evidence>
<dbReference type="HOGENOM" id="CLU_012328_0_0_1"/>
<evidence type="ECO:0000313" key="2">
    <source>
        <dbReference type="EMBL" id="KIL00231.1"/>
    </source>
</evidence>
<dbReference type="EMBL" id="KN824838">
    <property type="protein sequence ID" value="KIL00231.1"/>
    <property type="molecule type" value="Genomic_DNA"/>
</dbReference>
<dbReference type="SUPFAM" id="SSF53448">
    <property type="entry name" value="Nucleotide-diphospho-sugar transferases"/>
    <property type="match status" value="1"/>
</dbReference>
<dbReference type="Gene3D" id="3.90.550.20">
    <property type="match status" value="1"/>
</dbReference>
<keyword evidence="1" id="KW-0472">Membrane</keyword>